<gene>
    <name evidence="1" type="ORF">OTI717_LOCUS41582</name>
</gene>
<evidence type="ECO:0000313" key="2">
    <source>
        <dbReference type="Proteomes" id="UP000663823"/>
    </source>
</evidence>
<dbReference type="EMBL" id="CAJOAX010042536">
    <property type="protein sequence ID" value="CAF4286223.1"/>
    <property type="molecule type" value="Genomic_DNA"/>
</dbReference>
<accession>A0A820GYA0</accession>
<dbReference type="Proteomes" id="UP000663823">
    <property type="component" value="Unassembled WGS sequence"/>
</dbReference>
<evidence type="ECO:0000313" key="1">
    <source>
        <dbReference type="EMBL" id="CAF4286223.1"/>
    </source>
</evidence>
<organism evidence="1 2">
    <name type="scientific">Rotaria sordida</name>
    <dbReference type="NCBI Taxonomy" id="392033"/>
    <lineage>
        <taxon>Eukaryota</taxon>
        <taxon>Metazoa</taxon>
        <taxon>Spiralia</taxon>
        <taxon>Gnathifera</taxon>
        <taxon>Rotifera</taxon>
        <taxon>Eurotatoria</taxon>
        <taxon>Bdelloidea</taxon>
        <taxon>Philodinida</taxon>
        <taxon>Philodinidae</taxon>
        <taxon>Rotaria</taxon>
    </lineage>
</organism>
<feature type="non-terminal residue" evidence="1">
    <location>
        <position position="1"/>
    </location>
</feature>
<dbReference type="AlphaFoldDB" id="A0A820GYA0"/>
<comment type="caution">
    <text evidence="1">The sequence shown here is derived from an EMBL/GenBank/DDBJ whole genome shotgun (WGS) entry which is preliminary data.</text>
</comment>
<protein>
    <submittedName>
        <fullName evidence="1">Uncharacterized protein</fullName>
    </submittedName>
</protein>
<reference evidence="1" key="1">
    <citation type="submission" date="2021-02" db="EMBL/GenBank/DDBJ databases">
        <authorList>
            <person name="Nowell W R."/>
        </authorList>
    </citation>
    <scope>NUCLEOTIDE SEQUENCE</scope>
</reference>
<proteinExistence type="predicted"/>
<name>A0A820GYA0_9BILA</name>
<sequence length="40" mass="4384">LDSYFSICLRVVEDLLPELRAHSSCSPLDHRIPAGCSLAV</sequence>